<sequence>MFPLMSTLVTSFLLSAATLTNPTTPKGLSFDASAFVTASNKIRLAVSKTTDKPVVVLLRNKQNEVLYQHTLGKQESAHAFLFCVNDLTDGQYELEIKSSEGSIRKQVTLSSPTKAPVRIIAME</sequence>
<accession>A0ABW5MCP0</accession>
<evidence type="ECO:0000256" key="1">
    <source>
        <dbReference type="SAM" id="SignalP"/>
    </source>
</evidence>
<dbReference type="RefSeq" id="WP_381527792.1">
    <property type="nucleotide sequence ID" value="NZ_JBHULN010000026.1"/>
</dbReference>
<evidence type="ECO:0000313" key="2">
    <source>
        <dbReference type="EMBL" id="MFD2574271.1"/>
    </source>
</evidence>
<evidence type="ECO:0000313" key="3">
    <source>
        <dbReference type="Proteomes" id="UP001597469"/>
    </source>
</evidence>
<gene>
    <name evidence="2" type="ORF">ACFSUS_26795</name>
</gene>
<keyword evidence="1" id="KW-0732">Signal</keyword>
<proteinExistence type="predicted"/>
<name>A0ABW5MCP0_9BACT</name>
<keyword evidence="3" id="KW-1185">Reference proteome</keyword>
<protein>
    <recommendedName>
        <fullName evidence="4">DUF3244 domain-containing protein</fullName>
    </recommendedName>
</protein>
<organism evidence="2 3">
    <name type="scientific">Spirosoma soli</name>
    <dbReference type="NCBI Taxonomy" id="1770529"/>
    <lineage>
        <taxon>Bacteria</taxon>
        <taxon>Pseudomonadati</taxon>
        <taxon>Bacteroidota</taxon>
        <taxon>Cytophagia</taxon>
        <taxon>Cytophagales</taxon>
        <taxon>Cytophagaceae</taxon>
        <taxon>Spirosoma</taxon>
    </lineage>
</organism>
<evidence type="ECO:0008006" key="4">
    <source>
        <dbReference type="Google" id="ProtNLM"/>
    </source>
</evidence>
<reference evidence="3" key="1">
    <citation type="journal article" date="2019" name="Int. J. Syst. Evol. Microbiol.">
        <title>The Global Catalogue of Microorganisms (GCM) 10K type strain sequencing project: providing services to taxonomists for standard genome sequencing and annotation.</title>
        <authorList>
            <consortium name="The Broad Institute Genomics Platform"/>
            <consortium name="The Broad Institute Genome Sequencing Center for Infectious Disease"/>
            <person name="Wu L."/>
            <person name="Ma J."/>
        </authorList>
    </citation>
    <scope>NUCLEOTIDE SEQUENCE [LARGE SCALE GENOMIC DNA]</scope>
    <source>
        <strain evidence="3">KCTC 42805</strain>
    </source>
</reference>
<comment type="caution">
    <text evidence="2">The sequence shown here is derived from an EMBL/GenBank/DDBJ whole genome shotgun (WGS) entry which is preliminary data.</text>
</comment>
<dbReference type="EMBL" id="JBHULN010000026">
    <property type="protein sequence ID" value="MFD2574271.1"/>
    <property type="molecule type" value="Genomic_DNA"/>
</dbReference>
<dbReference type="Proteomes" id="UP001597469">
    <property type="component" value="Unassembled WGS sequence"/>
</dbReference>
<feature type="chain" id="PRO_5045930468" description="DUF3244 domain-containing protein" evidence="1">
    <location>
        <begin position="17"/>
        <end position="123"/>
    </location>
</feature>
<feature type="signal peptide" evidence="1">
    <location>
        <begin position="1"/>
        <end position="16"/>
    </location>
</feature>